<evidence type="ECO:0000256" key="8">
    <source>
        <dbReference type="ARBA" id="ARBA00048679"/>
    </source>
</evidence>
<accession>A0AAP0QMW7</accession>
<dbReference type="Gene3D" id="1.10.510.10">
    <property type="entry name" value="Transferase(Phosphotransferase) domain 1"/>
    <property type="match status" value="1"/>
</dbReference>
<dbReference type="AlphaFoldDB" id="A0AAP0QMW7"/>
<keyword evidence="4" id="KW-0547">Nucleotide-binding</keyword>
<dbReference type="EMBL" id="JBCGBO010000005">
    <property type="protein sequence ID" value="KAK9200569.1"/>
    <property type="molecule type" value="Genomic_DNA"/>
</dbReference>
<evidence type="ECO:0000256" key="5">
    <source>
        <dbReference type="ARBA" id="ARBA00022777"/>
    </source>
</evidence>
<comment type="catalytic activity">
    <reaction evidence="8">
        <text>L-seryl-[protein] + ATP = O-phospho-L-seryl-[protein] + ADP + H(+)</text>
        <dbReference type="Rhea" id="RHEA:17989"/>
        <dbReference type="Rhea" id="RHEA-COMP:9863"/>
        <dbReference type="Rhea" id="RHEA-COMP:11604"/>
        <dbReference type="ChEBI" id="CHEBI:15378"/>
        <dbReference type="ChEBI" id="CHEBI:29999"/>
        <dbReference type="ChEBI" id="CHEBI:30616"/>
        <dbReference type="ChEBI" id="CHEBI:83421"/>
        <dbReference type="ChEBI" id="CHEBI:456216"/>
        <dbReference type="EC" id="2.7.11.1"/>
    </reaction>
</comment>
<dbReference type="GO" id="GO:0004674">
    <property type="term" value="F:protein serine/threonine kinase activity"/>
    <property type="evidence" value="ECO:0007669"/>
    <property type="project" value="UniProtKB-KW"/>
</dbReference>
<organism evidence="10 11">
    <name type="scientific">Citrus x changshan-huyou</name>
    <dbReference type="NCBI Taxonomy" id="2935761"/>
    <lineage>
        <taxon>Eukaryota</taxon>
        <taxon>Viridiplantae</taxon>
        <taxon>Streptophyta</taxon>
        <taxon>Embryophyta</taxon>
        <taxon>Tracheophyta</taxon>
        <taxon>Spermatophyta</taxon>
        <taxon>Magnoliopsida</taxon>
        <taxon>eudicotyledons</taxon>
        <taxon>Gunneridae</taxon>
        <taxon>Pentapetalae</taxon>
        <taxon>rosids</taxon>
        <taxon>malvids</taxon>
        <taxon>Sapindales</taxon>
        <taxon>Rutaceae</taxon>
        <taxon>Aurantioideae</taxon>
        <taxon>Citrus</taxon>
    </lineage>
</organism>
<comment type="catalytic activity">
    <reaction evidence="7">
        <text>L-threonyl-[protein] + ATP = O-phospho-L-threonyl-[protein] + ADP + H(+)</text>
        <dbReference type="Rhea" id="RHEA:46608"/>
        <dbReference type="Rhea" id="RHEA-COMP:11060"/>
        <dbReference type="Rhea" id="RHEA-COMP:11605"/>
        <dbReference type="ChEBI" id="CHEBI:15378"/>
        <dbReference type="ChEBI" id="CHEBI:30013"/>
        <dbReference type="ChEBI" id="CHEBI:30616"/>
        <dbReference type="ChEBI" id="CHEBI:61977"/>
        <dbReference type="ChEBI" id="CHEBI:456216"/>
        <dbReference type="EC" id="2.7.11.1"/>
    </reaction>
</comment>
<dbReference type="PROSITE" id="PS50011">
    <property type="entry name" value="PROTEIN_KINASE_DOM"/>
    <property type="match status" value="1"/>
</dbReference>
<dbReference type="PANTHER" id="PTHR48005:SF95">
    <property type="entry name" value="PROTEIN KINASE DOMAIN-CONTAINING PROTEIN"/>
    <property type="match status" value="1"/>
</dbReference>
<dbReference type="PANTHER" id="PTHR48005">
    <property type="entry name" value="LEUCINE RICH REPEAT KINASE 2"/>
    <property type="match status" value="1"/>
</dbReference>
<keyword evidence="6" id="KW-0067">ATP-binding</keyword>
<proteinExistence type="predicted"/>
<dbReference type="GO" id="GO:0005524">
    <property type="term" value="F:ATP binding"/>
    <property type="evidence" value="ECO:0007669"/>
    <property type="project" value="UniProtKB-KW"/>
</dbReference>
<sequence length="125" mass="14204">MFDTPFWLIYKFLESVSLAAILSNDEAAQELSWSQRLNVLKEADGLSYLHHDCFPQIVHRDRSSKNMLLDLEYEAHISDFGISKFLKPARPIAVNFQALTDTLHQGKLISIMEVSFSCLDASPES</sequence>
<evidence type="ECO:0000256" key="3">
    <source>
        <dbReference type="ARBA" id="ARBA00022679"/>
    </source>
</evidence>
<dbReference type="InterPro" id="IPR011009">
    <property type="entry name" value="Kinase-like_dom_sf"/>
</dbReference>
<keyword evidence="2" id="KW-0723">Serine/threonine-protein kinase</keyword>
<gene>
    <name evidence="10" type="ORF">WN944_015767</name>
</gene>
<dbReference type="InterPro" id="IPR051420">
    <property type="entry name" value="Ser_Thr_Kinases_DiverseReg"/>
</dbReference>
<dbReference type="Pfam" id="PF07714">
    <property type="entry name" value="PK_Tyr_Ser-Thr"/>
    <property type="match status" value="1"/>
</dbReference>
<evidence type="ECO:0000256" key="4">
    <source>
        <dbReference type="ARBA" id="ARBA00022741"/>
    </source>
</evidence>
<keyword evidence="3" id="KW-0808">Transferase</keyword>
<protein>
    <recommendedName>
        <fullName evidence="1">non-specific serine/threonine protein kinase</fullName>
        <ecNumber evidence="1">2.7.11.1</ecNumber>
    </recommendedName>
</protein>
<evidence type="ECO:0000256" key="6">
    <source>
        <dbReference type="ARBA" id="ARBA00022840"/>
    </source>
</evidence>
<evidence type="ECO:0000256" key="7">
    <source>
        <dbReference type="ARBA" id="ARBA00047899"/>
    </source>
</evidence>
<dbReference type="InterPro" id="IPR000719">
    <property type="entry name" value="Prot_kinase_dom"/>
</dbReference>
<comment type="caution">
    <text evidence="10">The sequence shown here is derived from an EMBL/GenBank/DDBJ whole genome shotgun (WGS) entry which is preliminary data.</text>
</comment>
<keyword evidence="11" id="KW-1185">Reference proteome</keyword>
<keyword evidence="5" id="KW-0418">Kinase</keyword>
<feature type="domain" description="Protein kinase" evidence="9">
    <location>
        <begin position="1"/>
        <end position="125"/>
    </location>
</feature>
<evidence type="ECO:0000259" key="9">
    <source>
        <dbReference type="PROSITE" id="PS50011"/>
    </source>
</evidence>
<dbReference type="EC" id="2.7.11.1" evidence="1"/>
<dbReference type="Proteomes" id="UP001428341">
    <property type="component" value="Unassembled WGS sequence"/>
</dbReference>
<reference evidence="10 11" key="1">
    <citation type="submission" date="2024-05" db="EMBL/GenBank/DDBJ databases">
        <title>Haplotype-resolved chromosome-level genome assembly of Huyou (Citrus changshanensis).</title>
        <authorList>
            <person name="Miao C."/>
            <person name="Chen W."/>
            <person name="Wu Y."/>
            <person name="Wang L."/>
            <person name="Zhao S."/>
            <person name="Grierson D."/>
            <person name="Xu C."/>
            <person name="Chen K."/>
        </authorList>
    </citation>
    <scope>NUCLEOTIDE SEQUENCE [LARGE SCALE GENOMIC DNA]</scope>
    <source>
        <strain evidence="10">01-14</strain>
        <tissue evidence="10">Leaf</tissue>
    </source>
</reference>
<dbReference type="SUPFAM" id="SSF56112">
    <property type="entry name" value="Protein kinase-like (PK-like)"/>
    <property type="match status" value="1"/>
</dbReference>
<dbReference type="InterPro" id="IPR001245">
    <property type="entry name" value="Ser-Thr/Tyr_kinase_cat_dom"/>
</dbReference>
<evidence type="ECO:0000256" key="2">
    <source>
        <dbReference type="ARBA" id="ARBA00022527"/>
    </source>
</evidence>
<evidence type="ECO:0000313" key="11">
    <source>
        <dbReference type="Proteomes" id="UP001428341"/>
    </source>
</evidence>
<evidence type="ECO:0000313" key="10">
    <source>
        <dbReference type="EMBL" id="KAK9200569.1"/>
    </source>
</evidence>
<evidence type="ECO:0000256" key="1">
    <source>
        <dbReference type="ARBA" id="ARBA00012513"/>
    </source>
</evidence>
<name>A0AAP0QMW7_9ROSI</name>